<organism evidence="1 2">
    <name type="scientific">Paenirhodobacter populi</name>
    <dbReference type="NCBI Taxonomy" id="2306993"/>
    <lineage>
        <taxon>Bacteria</taxon>
        <taxon>Pseudomonadati</taxon>
        <taxon>Pseudomonadota</taxon>
        <taxon>Alphaproteobacteria</taxon>
        <taxon>Rhodobacterales</taxon>
        <taxon>Rhodobacter group</taxon>
        <taxon>Paenirhodobacter</taxon>
    </lineage>
</organism>
<name>A0A443JJN6_9RHOB</name>
<evidence type="ECO:0008006" key="3">
    <source>
        <dbReference type="Google" id="ProtNLM"/>
    </source>
</evidence>
<accession>A0A443JJN6</accession>
<gene>
    <name evidence="1" type="ORF">D2T30_10485</name>
</gene>
<dbReference type="Proteomes" id="UP000284476">
    <property type="component" value="Unassembled WGS sequence"/>
</dbReference>
<sequence>MSARSRRIALSLYGIARSHIGRALTGQFTHSIQARQSAVPVPVSAMLPPISLHERQTADVSIAVLTNAPDSVILHFIRTNLRLGVRHVHIYLDAAQCSDTLDAMRGDTVSVHCCDDAFWAQSDAGVRSPFVEARQSEAYRHAYERCATAWIGFCDIDEFFVPKADFRTLFDATPEDIEMHVATTWEAVWGPGHTGYGDFSANLCRRAIWNEGRRKWLRHNRPFYTSFTGNGICGHSEGKALVRAGIPDCIPGIHRAFRLVKEERRPLKLLETQINLLHYDAISYHQWKDKFLQRRKPDGKMGGQSYWRRALTDLLYLGKGEDFRLALFKELYGAEGDYMDWMQQHDFVRRIVTP</sequence>
<reference evidence="1 2" key="1">
    <citation type="submission" date="2019-01" db="EMBL/GenBank/DDBJ databases">
        <title>Sinorhodobacter populi sp. nov. isolated from the symptomatic bark tissue of Populus euramericana canker.</title>
        <authorList>
            <person name="Xu G."/>
        </authorList>
    </citation>
    <scope>NUCLEOTIDE SEQUENCE [LARGE SCALE GENOMIC DNA]</scope>
    <source>
        <strain evidence="1 2">SK2B-1</strain>
    </source>
</reference>
<comment type="caution">
    <text evidence="1">The sequence shown here is derived from an EMBL/GenBank/DDBJ whole genome shotgun (WGS) entry which is preliminary data.</text>
</comment>
<dbReference type="Pfam" id="PF13704">
    <property type="entry name" value="Glyco_tranf_2_4"/>
    <property type="match status" value="1"/>
</dbReference>
<protein>
    <recommendedName>
        <fullName evidence="3">Glycosyltransferase family 2 protein</fullName>
    </recommendedName>
</protein>
<evidence type="ECO:0000313" key="2">
    <source>
        <dbReference type="Proteomes" id="UP000284476"/>
    </source>
</evidence>
<evidence type="ECO:0000313" key="1">
    <source>
        <dbReference type="EMBL" id="RWR20792.1"/>
    </source>
</evidence>
<proteinExistence type="predicted"/>
<dbReference type="AlphaFoldDB" id="A0A443JJN6"/>
<dbReference type="EMBL" id="SAUZ01000011">
    <property type="protein sequence ID" value="RWR20792.1"/>
    <property type="molecule type" value="Genomic_DNA"/>
</dbReference>